<dbReference type="Proteomes" id="UP001431221">
    <property type="component" value="Unassembled WGS sequence"/>
</dbReference>
<keyword evidence="2" id="KW-1185">Reference proteome</keyword>
<proteinExistence type="predicted"/>
<evidence type="ECO:0008006" key="3">
    <source>
        <dbReference type="Google" id="ProtNLM"/>
    </source>
</evidence>
<gene>
    <name evidence="1" type="ORF">M0H32_14875</name>
</gene>
<dbReference type="InterPro" id="IPR011042">
    <property type="entry name" value="6-blade_b-propeller_TolB-like"/>
</dbReference>
<accession>A0ABT0GVI9</accession>
<dbReference type="PANTHER" id="PTHR31460:SF3">
    <property type="entry name" value="MESOCENTIN"/>
    <property type="match status" value="1"/>
</dbReference>
<dbReference type="SUPFAM" id="SSF101898">
    <property type="entry name" value="NHL repeat"/>
    <property type="match status" value="1"/>
</dbReference>
<dbReference type="RefSeq" id="WP_248155344.1">
    <property type="nucleotide sequence ID" value="NZ_JALNMJ010000009.1"/>
</dbReference>
<evidence type="ECO:0000313" key="2">
    <source>
        <dbReference type="Proteomes" id="UP001431221"/>
    </source>
</evidence>
<dbReference type="Gene3D" id="2.120.10.30">
    <property type="entry name" value="TolB, C-terminal domain"/>
    <property type="match status" value="1"/>
</dbReference>
<organism evidence="1 2">
    <name type="scientific">Roseibium sediminicola</name>
    <dbReference type="NCBI Taxonomy" id="2933272"/>
    <lineage>
        <taxon>Bacteria</taxon>
        <taxon>Pseudomonadati</taxon>
        <taxon>Pseudomonadota</taxon>
        <taxon>Alphaproteobacteria</taxon>
        <taxon>Hyphomicrobiales</taxon>
        <taxon>Stappiaceae</taxon>
        <taxon>Roseibium</taxon>
    </lineage>
</organism>
<evidence type="ECO:0000313" key="1">
    <source>
        <dbReference type="EMBL" id="MCK7613457.1"/>
    </source>
</evidence>
<name>A0ABT0GVI9_9HYPH</name>
<protein>
    <recommendedName>
        <fullName evidence="3">SMP-30/Gluconolactonase/LRE-like region domain-containing protein</fullName>
    </recommendedName>
</protein>
<comment type="caution">
    <text evidence="1">The sequence shown here is derived from an EMBL/GenBank/DDBJ whole genome shotgun (WGS) entry which is preliminary data.</text>
</comment>
<sequence>MKSATRQGFKMVSVSRFAHWLLPAILIITPASAGEVERISLPGKHLFPESIAMDSRGGTYVSSVTRAEILYLDSETRQISGFVERGSFGLASVGGLQLGPEEKVLYACNSDLGLTEHPTESGPALLAFDVAERRLVSRWELPGGGLCNDLAIAEDGTIYVTDSFMPRILSLPPGGSELTPFLVDERFSGQGFNLSGIVILEDRLIVSKFNSGELFSVDLATRNVVPLRLDKSLQMPDGIAVVGSDTLLVAESGGRVSRVVVSSETAAVTVLADGLRAPSDVMAAGKQVFVLEGQLDRLPGFDPEGRQPEPFLVRVFEFD</sequence>
<reference evidence="1" key="1">
    <citation type="submission" date="2022-04" db="EMBL/GenBank/DDBJ databases">
        <title>Roseibium sp. CAU 1639 isolated from mud.</title>
        <authorList>
            <person name="Kim W."/>
        </authorList>
    </citation>
    <scope>NUCLEOTIDE SEQUENCE</scope>
    <source>
        <strain evidence="1">CAU 1639</strain>
    </source>
</reference>
<dbReference type="EMBL" id="JALNMJ010000009">
    <property type="protein sequence ID" value="MCK7613457.1"/>
    <property type="molecule type" value="Genomic_DNA"/>
</dbReference>
<dbReference type="InterPro" id="IPR053224">
    <property type="entry name" value="Sensory_adhesion_molecule"/>
</dbReference>
<dbReference type="PANTHER" id="PTHR31460">
    <property type="match status" value="1"/>
</dbReference>